<feature type="transmembrane region" description="Helical" evidence="2">
    <location>
        <begin position="35"/>
        <end position="52"/>
    </location>
</feature>
<accession>A0A7Y6B5G6</accession>
<organism evidence="3 4">
    <name type="scientific">Sphingomonas zeae</name>
    <dbReference type="NCBI Taxonomy" id="1646122"/>
    <lineage>
        <taxon>Bacteria</taxon>
        <taxon>Pseudomonadati</taxon>
        <taxon>Pseudomonadota</taxon>
        <taxon>Alphaproteobacteria</taxon>
        <taxon>Sphingomonadales</taxon>
        <taxon>Sphingomonadaceae</taxon>
        <taxon>Sphingomonas</taxon>
    </lineage>
</organism>
<evidence type="ECO:0000313" key="3">
    <source>
        <dbReference type="EMBL" id="NUU47771.1"/>
    </source>
</evidence>
<feature type="transmembrane region" description="Helical" evidence="2">
    <location>
        <begin position="12"/>
        <end position="29"/>
    </location>
</feature>
<evidence type="ECO:0000256" key="1">
    <source>
        <dbReference type="SAM" id="MobiDB-lite"/>
    </source>
</evidence>
<keyword evidence="2" id="KW-0472">Membrane</keyword>
<comment type="caution">
    <text evidence="3">The sequence shown here is derived from an EMBL/GenBank/DDBJ whole genome shotgun (WGS) entry which is preliminary data.</text>
</comment>
<reference evidence="3 4" key="1">
    <citation type="submission" date="2020-05" db="EMBL/GenBank/DDBJ databases">
        <title>Genome Sequencing of Type Strains.</title>
        <authorList>
            <person name="Lemaire J.F."/>
            <person name="Inderbitzin P."/>
            <person name="Gregorio O.A."/>
            <person name="Collins S.B."/>
            <person name="Wespe N."/>
            <person name="Knight-Connoni V."/>
        </authorList>
    </citation>
    <scope>NUCLEOTIDE SEQUENCE [LARGE SCALE GENOMIC DNA]</scope>
    <source>
        <strain evidence="3 4">DSM 100049</strain>
    </source>
</reference>
<proteinExistence type="predicted"/>
<dbReference type="RefSeq" id="WP_175312373.1">
    <property type="nucleotide sequence ID" value="NZ_CBCRYR010000012.1"/>
</dbReference>
<sequence length="502" mass="54000">MNGKTSGSFTFGFKLIGAAALIGLAHIFFYGEEPGWTLGGFALAWIVILLLTRRDLRDSRSARGALAMATLFGSLLVDDPGPLKALMVLIAIGMATLLPLRRYDDAIHAAGRLLVHGALSLVAPLRDAARLSRIRRGRSGPKLAAVAAMLVVPVGGSALFLALFAQANPLIDDAFAAIRIPDLSALLYRLLFSLPFLLLIWSSLRPRKTLLAPGSVTWDAAPLLPRLARATLILSLVTFNLIFAVQNGLDIAFLWSGAPLPQGMTLADYAHRGAYALIVTALLAGGFVLYAAESEDAVLRRLITIWVAQNVLLIASSILRTIDYIAVYSLTPWRIAALAWMGLVAVGLVLILWRMWRGRSARWLVNANALAAGVVLTAGCASDLGAIAASWNVAHARSAADIDLCHLERTGPSALLPLIALERRAADPALRERIGYVIDIVAADLIRAQADWHSWTWQGARRLAAAQSRIGTQVRSRQQRRCGGEAFLPQAAPNPLTEAPRP</sequence>
<feature type="transmembrane region" description="Helical" evidence="2">
    <location>
        <begin position="185"/>
        <end position="204"/>
    </location>
</feature>
<feature type="region of interest" description="Disordered" evidence="1">
    <location>
        <begin position="482"/>
        <end position="502"/>
    </location>
</feature>
<dbReference type="AlphaFoldDB" id="A0A7Y6B5G6"/>
<name>A0A7Y6B5G6_9SPHN</name>
<feature type="transmembrane region" description="Helical" evidence="2">
    <location>
        <begin position="232"/>
        <end position="254"/>
    </location>
</feature>
<keyword evidence="4" id="KW-1185">Reference proteome</keyword>
<keyword evidence="2" id="KW-1133">Transmembrane helix</keyword>
<protein>
    <submittedName>
        <fullName evidence="3">DUF4173 domain-containing protein</fullName>
    </submittedName>
</protein>
<dbReference type="Pfam" id="PF13687">
    <property type="entry name" value="DUF4153"/>
    <property type="match status" value="1"/>
</dbReference>
<feature type="transmembrane region" description="Helical" evidence="2">
    <location>
        <begin position="333"/>
        <end position="353"/>
    </location>
</feature>
<feature type="transmembrane region" description="Helical" evidence="2">
    <location>
        <begin position="304"/>
        <end position="327"/>
    </location>
</feature>
<evidence type="ECO:0000313" key="4">
    <source>
        <dbReference type="Proteomes" id="UP000536441"/>
    </source>
</evidence>
<gene>
    <name evidence="3" type="ORF">HP438_12390</name>
</gene>
<dbReference type="InterPro" id="IPR025291">
    <property type="entry name" value="DUF4153"/>
</dbReference>
<keyword evidence="2" id="KW-0812">Transmembrane</keyword>
<dbReference type="Proteomes" id="UP000536441">
    <property type="component" value="Unassembled WGS sequence"/>
</dbReference>
<dbReference type="EMBL" id="JABMCH010000065">
    <property type="protein sequence ID" value="NUU47771.1"/>
    <property type="molecule type" value="Genomic_DNA"/>
</dbReference>
<evidence type="ECO:0000256" key="2">
    <source>
        <dbReference type="SAM" id="Phobius"/>
    </source>
</evidence>
<feature type="transmembrane region" description="Helical" evidence="2">
    <location>
        <begin position="143"/>
        <end position="165"/>
    </location>
</feature>
<feature type="transmembrane region" description="Helical" evidence="2">
    <location>
        <begin position="274"/>
        <end position="292"/>
    </location>
</feature>